<reference evidence="1" key="1">
    <citation type="submission" date="2014-11" db="EMBL/GenBank/DDBJ databases">
        <authorList>
            <person name="Amaro Gonzalez C."/>
        </authorList>
    </citation>
    <scope>NUCLEOTIDE SEQUENCE</scope>
</reference>
<name>A0A0E9PCH9_ANGAN</name>
<reference evidence="1" key="2">
    <citation type="journal article" date="2015" name="Fish Shellfish Immunol.">
        <title>Early steps in the European eel (Anguilla anguilla)-Vibrio vulnificus interaction in the gills: Role of the RtxA13 toxin.</title>
        <authorList>
            <person name="Callol A."/>
            <person name="Pajuelo D."/>
            <person name="Ebbesson L."/>
            <person name="Teles M."/>
            <person name="MacKenzie S."/>
            <person name="Amaro C."/>
        </authorList>
    </citation>
    <scope>NUCLEOTIDE SEQUENCE</scope>
</reference>
<protein>
    <submittedName>
        <fullName evidence="1">Uncharacterized protein</fullName>
    </submittedName>
</protein>
<organism evidence="1">
    <name type="scientific">Anguilla anguilla</name>
    <name type="common">European freshwater eel</name>
    <name type="synonym">Muraena anguilla</name>
    <dbReference type="NCBI Taxonomy" id="7936"/>
    <lineage>
        <taxon>Eukaryota</taxon>
        <taxon>Metazoa</taxon>
        <taxon>Chordata</taxon>
        <taxon>Craniata</taxon>
        <taxon>Vertebrata</taxon>
        <taxon>Euteleostomi</taxon>
        <taxon>Actinopterygii</taxon>
        <taxon>Neopterygii</taxon>
        <taxon>Teleostei</taxon>
        <taxon>Anguilliformes</taxon>
        <taxon>Anguillidae</taxon>
        <taxon>Anguilla</taxon>
    </lineage>
</organism>
<proteinExistence type="predicted"/>
<sequence length="43" mass="5127">MCIFCNNNWPADSQSKKHFISDHCFSPHFSNFWFTAKKSVLFK</sequence>
<evidence type="ECO:0000313" key="1">
    <source>
        <dbReference type="EMBL" id="JAH01735.1"/>
    </source>
</evidence>
<dbReference type="AlphaFoldDB" id="A0A0E9PCH9"/>
<accession>A0A0E9PCH9</accession>
<dbReference type="EMBL" id="GBXM01106842">
    <property type="protein sequence ID" value="JAH01735.1"/>
    <property type="molecule type" value="Transcribed_RNA"/>
</dbReference>